<proteinExistence type="inferred from homology"/>
<dbReference type="GO" id="GO:0071014">
    <property type="term" value="C:post-mRNA release spliceosomal complex"/>
    <property type="evidence" value="ECO:0007669"/>
    <property type="project" value="TreeGrafter"/>
</dbReference>
<feature type="region of interest" description="Disordered" evidence="2">
    <location>
        <begin position="275"/>
        <end position="312"/>
    </location>
</feature>
<dbReference type="AlphaFoldDB" id="A0AAV7JX26"/>
<dbReference type="GO" id="GO:0000398">
    <property type="term" value="P:mRNA splicing, via spliceosome"/>
    <property type="evidence" value="ECO:0007669"/>
    <property type="project" value="TreeGrafter"/>
</dbReference>
<protein>
    <recommendedName>
        <fullName evidence="7">CWF19-like protein 1</fullName>
    </recommendedName>
</protein>
<feature type="domain" description="Cwf19-like protein C-terminal" evidence="3">
    <location>
        <begin position="452"/>
        <end position="526"/>
    </location>
</feature>
<feature type="compositionally biased region" description="Basic and acidic residues" evidence="2">
    <location>
        <begin position="293"/>
        <end position="303"/>
    </location>
</feature>
<dbReference type="CDD" id="cd07380">
    <property type="entry name" value="MPP_CWF19_N"/>
    <property type="match status" value="1"/>
</dbReference>
<comment type="caution">
    <text evidence="5">The sequence shown here is derived from an EMBL/GenBank/DDBJ whole genome shotgun (WGS) entry which is preliminary data.</text>
</comment>
<dbReference type="InterPro" id="IPR036265">
    <property type="entry name" value="HIT-like_sf"/>
</dbReference>
<dbReference type="SUPFAM" id="SSF54197">
    <property type="entry name" value="HIT-like"/>
    <property type="match status" value="1"/>
</dbReference>
<evidence type="ECO:0008006" key="7">
    <source>
        <dbReference type="Google" id="ProtNLM"/>
    </source>
</evidence>
<dbReference type="InterPro" id="IPR040194">
    <property type="entry name" value="Cwf19-like"/>
</dbReference>
<evidence type="ECO:0000313" key="6">
    <source>
        <dbReference type="Proteomes" id="UP001165289"/>
    </source>
</evidence>
<feature type="domain" description="Cwf19-like C-terminal" evidence="4">
    <location>
        <begin position="314"/>
        <end position="423"/>
    </location>
</feature>
<dbReference type="GO" id="GO:0061632">
    <property type="term" value="F:RNA lariat debranching enzyme activator activity"/>
    <property type="evidence" value="ECO:0007669"/>
    <property type="project" value="TreeGrafter"/>
</dbReference>
<name>A0AAV7JX26_9METZ</name>
<evidence type="ECO:0000313" key="5">
    <source>
        <dbReference type="EMBL" id="KAI6653340.1"/>
    </source>
</evidence>
<dbReference type="InterPro" id="IPR006767">
    <property type="entry name" value="Cwf19-like_C_dom-2"/>
</dbReference>
<dbReference type="InterPro" id="IPR006768">
    <property type="entry name" value="Cwf19-like_C_dom-1"/>
</dbReference>
<comment type="similarity">
    <text evidence="1">Belongs to the CWF19 family.</text>
</comment>
<keyword evidence="6" id="KW-1185">Reference proteome</keyword>
<dbReference type="Proteomes" id="UP001165289">
    <property type="component" value="Unassembled WGS sequence"/>
</dbReference>
<accession>A0AAV7JX26</accession>
<evidence type="ECO:0000256" key="1">
    <source>
        <dbReference type="ARBA" id="ARBA00006795"/>
    </source>
</evidence>
<reference evidence="5 6" key="1">
    <citation type="journal article" date="2023" name="BMC Biol.">
        <title>The compact genome of the sponge Oopsacas minuta (Hexactinellida) is lacking key metazoan core genes.</title>
        <authorList>
            <person name="Santini S."/>
            <person name="Schenkelaars Q."/>
            <person name="Jourda C."/>
            <person name="Duchesne M."/>
            <person name="Belahbib H."/>
            <person name="Rocher C."/>
            <person name="Selva M."/>
            <person name="Riesgo A."/>
            <person name="Vervoort M."/>
            <person name="Leys S.P."/>
            <person name="Kodjabachian L."/>
            <person name="Le Bivic A."/>
            <person name="Borchiellini C."/>
            <person name="Claverie J.M."/>
            <person name="Renard E."/>
        </authorList>
    </citation>
    <scope>NUCLEOTIDE SEQUENCE [LARGE SCALE GENOMIC DNA]</scope>
    <source>
        <strain evidence="5">SPO-2</strain>
    </source>
</reference>
<evidence type="ECO:0000259" key="4">
    <source>
        <dbReference type="Pfam" id="PF04677"/>
    </source>
</evidence>
<dbReference type="PANTHER" id="PTHR12072:SF4">
    <property type="entry name" value="CWF19-LIKE PROTEIN 1"/>
    <property type="match status" value="1"/>
</dbReference>
<dbReference type="EMBL" id="JAKMXF010000277">
    <property type="protein sequence ID" value="KAI6653340.1"/>
    <property type="molecule type" value="Genomic_DNA"/>
</dbReference>
<dbReference type="PANTHER" id="PTHR12072">
    <property type="entry name" value="CWF19, CELL CYCLE CONTROL PROTEIN"/>
    <property type="match status" value="1"/>
</dbReference>
<evidence type="ECO:0000259" key="3">
    <source>
        <dbReference type="Pfam" id="PF04676"/>
    </source>
</evidence>
<evidence type="ECO:0000256" key="2">
    <source>
        <dbReference type="SAM" id="MobiDB-lite"/>
    </source>
</evidence>
<dbReference type="Pfam" id="PF04677">
    <property type="entry name" value="CwfJ_C_1"/>
    <property type="match status" value="1"/>
</dbReference>
<dbReference type="Pfam" id="PF04676">
    <property type="entry name" value="CwfJ_C_2"/>
    <property type="match status" value="1"/>
</dbReference>
<organism evidence="5 6">
    <name type="scientific">Oopsacas minuta</name>
    <dbReference type="NCBI Taxonomy" id="111878"/>
    <lineage>
        <taxon>Eukaryota</taxon>
        <taxon>Metazoa</taxon>
        <taxon>Porifera</taxon>
        <taxon>Hexactinellida</taxon>
        <taxon>Hexasterophora</taxon>
        <taxon>Lyssacinosida</taxon>
        <taxon>Leucopsacidae</taxon>
        <taxon>Oopsacas</taxon>
    </lineage>
</organism>
<sequence length="531" mass="60304">MKILVCGDLLGNLQSLLTKIKNIEKKSGSFDMLFCVGSFFSGNDDKDTEFESYLSGKSQIQIPTFILGPNDPKGTSSYSKFTATGTEICPNLIYLGTHGVYKAANGLRIAYLSGVYKATEFRNMSREQSCYFTEMELNYLLGYCRKEGITGVDLFLTSEWPSQVLNLTGSSVDTSIGSYPISLACLALKPRYHFAALQNRFLERSPYRNHTILSERSTHVTRFIALANFGNPDKQNKALYAFNTEPITAIHPLVLLTQPIGTTDSPYTDLQTGSEFQEEEQSFFFEKTRKRSNREDMNTDSKRSRQTSPVDSKHKFKHDVIDSCWFCLSSPDVEKHLVVHIQTLTYLALAKGGLHRDHVLILPISHIAAVNEAPSDVMEELIKYKFMLKAYFKSKGFGIILYERNFKSNHLQIQAIPVPEHLSVDILRSVCVEYCKDAGFEFNLLTANTILADVVGPGYPYLHIEFSDGSSLLHHIRKRFDIHFARCIICDERILNQPDNIDWKKCIISKQEETELAKNFRQLFKAVYLTN</sequence>
<gene>
    <name evidence="5" type="ORF">LOD99_3560</name>
</gene>